<dbReference type="PANTHER" id="PTHR12318:SF0">
    <property type="entry name" value="ACYL-COENZYME A DIPHOSPHATASE NUDT19"/>
    <property type="match status" value="1"/>
</dbReference>
<keyword evidence="6" id="KW-0464">Manganese</keyword>
<keyword evidence="3" id="KW-0479">Metal-binding</keyword>
<dbReference type="EMBL" id="UINC01003285">
    <property type="protein sequence ID" value="SVA04983.1"/>
    <property type="molecule type" value="Genomic_DNA"/>
</dbReference>
<dbReference type="InterPro" id="IPR039121">
    <property type="entry name" value="NUDT19"/>
</dbReference>
<evidence type="ECO:0000256" key="3">
    <source>
        <dbReference type="ARBA" id="ARBA00022723"/>
    </source>
</evidence>
<evidence type="ECO:0000256" key="2">
    <source>
        <dbReference type="ARBA" id="ARBA00001946"/>
    </source>
</evidence>
<evidence type="ECO:0000256" key="1">
    <source>
        <dbReference type="ARBA" id="ARBA00001936"/>
    </source>
</evidence>
<gene>
    <name evidence="8" type="ORF">METZ01_LOCUS57837</name>
</gene>
<dbReference type="Gene3D" id="3.90.79.10">
    <property type="entry name" value="Nucleoside Triphosphate Pyrophosphohydrolase"/>
    <property type="match status" value="1"/>
</dbReference>
<evidence type="ECO:0000256" key="6">
    <source>
        <dbReference type="ARBA" id="ARBA00023211"/>
    </source>
</evidence>
<dbReference type="AlphaFoldDB" id="A0A381SUF4"/>
<keyword evidence="5" id="KW-0460">Magnesium</keyword>
<evidence type="ECO:0000256" key="4">
    <source>
        <dbReference type="ARBA" id="ARBA00022801"/>
    </source>
</evidence>
<accession>A0A381SUF4</accession>
<sequence length="276" mass="29421">MPVDGVPIRPAATILLVADRPDLHVLTLRRTDASTFVAGHTLFPGGAVDEGDHDPRWPSLVTGLSASAAAERLGVADGLGFWTAAVRETLEEVGVAVGTGDPVLAARLVEGRRDLEAGRIGLVDLVRESGTSLDLSGIHAVARWVTPMPSIKRYDTYFFVATVDPNVQPEVDGREAVHAEWCRPADVLERWRAGELTMISPTIGMFQRLASHGSATGVLAAAEAGGPSLRARILDDSTTPVRFEGDPGFHEPGTRESLGWVWLPAGDRPDPTTGWA</sequence>
<name>A0A381SUF4_9ZZZZ</name>
<evidence type="ECO:0000313" key="8">
    <source>
        <dbReference type="EMBL" id="SVA04983.1"/>
    </source>
</evidence>
<comment type="cofactor">
    <cofactor evidence="1">
        <name>Mn(2+)</name>
        <dbReference type="ChEBI" id="CHEBI:29035"/>
    </cofactor>
</comment>
<reference evidence="8" key="1">
    <citation type="submission" date="2018-05" db="EMBL/GenBank/DDBJ databases">
        <authorList>
            <person name="Lanie J.A."/>
            <person name="Ng W.-L."/>
            <person name="Kazmierczak K.M."/>
            <person name="Andrzejewski T.M."/>
            <person name="Davidsen T.M."/>
            <person name="Wayne K.J."/>
            <person name="Tettelin H."/>
            <person name="Glass J.I."/>
            <person name="Rusch D."/>
            <person name="Podicherti R."/>
            <person name="Tsui H.-C.T."/>
            <person name="Winkler M.E."/>
        </authorList>
    </citation>
    <scope>NUCLEOTIDE SEQUENCE</scope>
</reference>
<protein>
    <recommendedName>
        <fullName evidence="7">Nudix hydrolase domain-containing protein</fullName>
    </recommendedName>
</protein>
<proteinExistence type="predicted"/>
<dbReference type="GO" id="GO:0016818">
    <property type="term" value="F:hydrolase activity, acting on acid anhydrides, in phosphorus-containing anhydrides"/>
    <property type="evidence" value="ECO:0007669"/>
    <property type="project" value="InterPro"/>
</dbReference>
<evidence type="ECO:0000256" key="5">
    <source>
        <dbReference type="ARBA" id="ARBA00022842"/>
    </source>
</evidence>
<dbReference type="SUPFAM" id="SSF55811">
    <property type="entry name" value="Nudix"/>
    <property type="match status" value="1"/>
</dbReference>
<dbReference type="CDD" id="cd18870">
    <property type="entry name" value="NUDIX_AcylCoAdiphos_Nudt19"/>
    <property type="match status" value="1"/>
</dbReference>
<keyword evidence="4" id="KW-0378">Hydrolase</keyword>
<dbReference type="PANTHER" id="PTHR12318">
    <property type="entry name" value="TESTOSTERONE-REGULATED PROTEIN RP2"/>
    <property type="match status" value="1"/>
</dbReference>
<comment type="cofactor">
    <cofactor evidence="2">
        <name>Mg(2+)</name>
        <dbReference type="ChEBI" id="CHEBI:18420"/>
    </cofactor>
</comment>
<dbReference type="GO" id="GO:0046872">
    <property type="term" value="F:metal ion binding"/>
    <property type="evidence" value="ECO:0007669"/>
    <property type="project" value="UniProtKB-KW"/>
</dbReference>
<evidence type="ECO:0000259" key="7">
    <source>
        <dbReference type="PROSITE" id="PS51462"/>
    </source>
</evidence>
<dbReference type="InterPro" id="IPR015797">
    <property type="entry name" value="NUDIX_hydrolase-like_dom_sf"/>
</dbReference>
<organism evidence="8">
    <name type="scientific">marine metagenome</name>
    <dbReference type="NCBI Taxonomy" id="408172"/>
    <lineage>
        <taxon>unclassified sequences</taxon>
        <taxon>metagenomes</taxon>
        <taxon>ecological metagenomes</taxon>
    </lineage>
</organism>
<dbReference type="PROSITE" id="PS51462">
    <property type="entry name" value="NUDIX"/>
    <property type="match status" value="1"/>
</dbReference>
<dbReference type="InterPro" id="IPR000086">
    <property type="entry name" value="NUDIX_hydrolase_dom"/>
</dbReference>
<feature type="domain" description="Nudix hydrolase" evidence="7">
    <location>
        <begin position="7"/>
        <end position="204"/>
    </location>
</feature>